<evidence type="ECO:0000313" key="2">
    <source>
        <dbReference type="Proteomes" id="UP000623467"/>
    </source>
</evidence>
<dbReference type="Proteomes" id="UP000623467">
    <property type="component" value="Unassembled WGS sequence"/>
</dbReference>
<name>A0A8H6ZE28_9AGAR</name>
<sequence length="250" mass="26887">MALDLLGYGTAYRSHQSTSCPRTADLLAAIVRHLSRNPGPSTAYSQSFIAQATSTAAPLRPAPGQESLHAVCVAPRPSVQPPGTPPPLLFHTMLSRFPHPNPPRALLLSGGLAIAFNGSSSLLTTTLRLRRASSAALIRRLRRTSSQSPPHHLSSLGGFSTRAGQSYSQWRRSALASLVNGNPLSIFSLLVLALAMQNSAGSLLPSGCERFHGVDISRRERHVIFRGGHRGRASESRACLWVLRRRPGLL</sequence>
<comment type="caution">
    <text evidence="1">The sequence shown here is derived from an EMBL/GenBank/DDBJ whole genome shotgun (WGS) entry which is preliminary data.</text>
</comment>
<dbReference type="AlphaFoldDB" id="A0A8H6ZE28"/>
<gene>
    <name evidence="1" type="ORF">MSAN_00153300</name>
</gene>
<protein>
    <submittedName>
        <fullName evidence="1">Uncharacterized protein</fullName>
    </submittedName>
</protein>
<proteinExistence type="predicted"/>
<keyword evidence="2" id="KW-1185">Reference proteome</keyword>
<reference evidence="1" key="1">
    <citation type="submission" date="2020-05" db="EMBL/GenBank/DDBJ databases">
        <title>Mycena genomes resolve the evolution of fungal bioluminescence.</title>
        <authorList>
            <person name="Tsai I.J."/>
        </authorList>
    </citation>
    <scope>NUCLEOTIDE SEQUENCE</scope>
    <source>
        <strain evidence="1">160909Yilan</strain>
    </source>
</reference>
<organism evidence="1 2">
    <name type="scientific">Mycena sanguinolenta</name>
    <dbReference type="NCBI Taxonomy" id="230812"/>
    <lineage>
        <taxon>Eukaryota</taxon>
        <taxon>Fungi</taxon>
        <taxon>Dikarya</taxon>
        <taxon>Basidiomycota</taxon>
        <taxon>Agaricomycotina</taxon>
        <taxon>Agaricomycetes</taxon>
        <taxon>Agaricomycetidae</taxon>
        <taxon>Agaricales</taxon>
        <taxon>Marasmiineae</taxon>
        <taxon>Mycenaceae</taxon>
        <taxon>Mycena</taxon>
    </lineage>
</organism>
<evidence type="ECO:0000313" key="1">
    <source>
        <dbReference type="EMBL" id="KAF7377325.1"/>
    </source>
</evidence>
<accession>A0A8H6ZE28</accession>
<dbReference type="EMBL" id="JACAZH010000001">
    <property type="protein sequence ID" value="KAF7377325.1"/>
    <property type="molecule type" value="Genomic_DNA"/>
</dbReference>